<gene>
    <name evidence="3" type="ORF">WMY93_026742</name>
</gene>
<dbReference type="Pfam" id="PF13927">
    <property type="entry name" value="Ig_3"/>
    <property type="match status" value="1"/>
</dbReference>
<accession>A0AAW0N389</accession>
<proteinExistence type="predicted"/>
<protein>
    <recommendedName>
        <fullName evidence="2">Ig-like domain-containing protein</fullName>
    </recommendedName>
</protein>
<reference evidence="4" key="1">
    <citation type="submission" date="2024-04" db="EMBL/GenBank/DDBJ databases">
        <title>Salinicola lusitanus LLJ914,a marine bacterium isolated from the Okinawa Trough.</title>
        <authorList>
            <person name="Li J."/>
        </authorList>
    </citation>
    <scope>NUCLEOTIDE SEQUENCE [LARGE SCALE GENOMIC DNA]</scope>
</reference>
<keyword evidence="1" id="KW-0812">Transmembrane</keyword>
<dbReference type="InterPro" id="IPR013783">
    <property type="entry name" value="Ig-like_fold"/>
</dbReference>
<feature type="domain" description="Ig-like" evidence="2">
    <location>
        <begin position="84"/>
        <end position="164"/>
    </location>
</feature>
<keyword evidence="4" id="KW-1185">Reference proteome</keyword>
<feature type="transmembrane region" description="Helical" evidence="1">
    <location>
        <begin position="354"/>
        <end position="377"/>
    </location>
</feature>
<dbReference type="Pfam" id="PF13895">
    <property type="entry name" value="Ig_2"/>
    <property type="match status" value="2"/>
</dbReference>
<evidence type="ECO:0000313" key="3">
    <source>
        <dbReference type="EMBL" id="KAK7887121.1"/>
    </source>
</evidence>
<dbReference type="SMART" id="SM00408">
    <property type="entry name" value="IGc2"/>
    <property type="match status" value="3"/>
</dbReference>
<feature type="domain" description="Ig-like" evidence="2">
    <location>
        <begin position="259"/>
        <end position="344"/>
    </location>
</feature>
<evidence type="ECO:0000313" key="4">
    <source>
        <dbReference type="Proteomes" id="UP001460270"/>
    </source>
</evidence>
<dbReference type="CDD" id="cd00096">
    <property type="entry name" value="Ig"/>
    <property type="match status" value="1"/>
</dbReference>
<dbReference type="SUPFAM" id="SSF48726">
    <property type="entry name" value="Immunoglobulin"/>
    <property type="match status" value="2"/>
</dbReference>
<feature type="domain" description="Ig-like" evidence="2">
    <location>
        <begin position="169"/>
        <end position="255"/>
    </location>
</feature>
<evidence type="ECO:0000256" key="1">
    <source>
        <dbReference type="SAM" id="Phobius"/>
    </source>
</evidence>
<dbReference type="InterPro" id="IPR003599">
    <property type="entry name" value="Ig_sub"/>
</dbReference>
<evidence type="ECO:0000259" key="2">
    <source>
        <dbReference type="PROSITE" id="PS50835"/>
    </source>
</evidence>
<keyword evidence="1" id="KW-0472">Membrane</keyword>
<dbReference type="AlphaFoldDB" id="A0AAW0N389"/>
<dbReference type="Gene3D" id="2.60.40.10">
    <property type="entry name" value="Immunoglobulins"/>
    <property type="match status" value="4"/>
</dbReference>
<comment type="caution">
    <text evidence="3">The sequence shown here is derived from an EMBL/GenBank/DDBJ whole genome shotgun (WGS) entry which is preliminary data.</text>
</comment>
<dbReference type="PANTHER" id="PTHR46013:SF4">
    <property type="entry name" value="B-CELL RECEPTOR CD22-RELATED"/>
    <property type="match status" value="1"/>
</dbReference>
<dbReference type="EMBL" id="JBBPFD010000019">
    <property type="protein sequence ID" value="KAK7887121.1"/>
    <property type="molecule type" value="Genomic_DNA"/>
</dbReference>
<keyword evidence="1" id="KW-1133">Transmembrane helix</keyword>
<dbReference type="SMART" id="SM00409">
    <property type="entry name" value="IG"/>
    <property type="match status" value="4"/>
</dbReference>
<dbReference type="InterPro" id="IPR003598">
    <property type="entry name" value="Ig_sub2"/>
</dbReference>
<sequence>MCFEKNICCDKVLLQLPSWHTVRTVSWERRSYSGWKSVPLSNFEYVGDYNHNCSLRIRNIQQEDAHYPYHFKFTTNHDSWTSRPIYLSVTEDLIASVVPTIVKEGERVILACHHSGCRTYAHVWFKEGQKVSQTYFMATREDAGMYSCALQGQDHVQSKAVFLNVYYAPKNVKLLISPPENIIQGKSVHFSCTSEANPPVKSSEYHLFKDGNVISVGPNHSISNVQPSDSGQYYCQAQSNIIWNGLFQSTKTNVNVLYPPMNISISAELTEVTEGSDVNMTCHSNANPSDIGYTWYKTSSSSRVQVGSGQVLSLSSVKASSSGHYICKASNRVGENNSTELLLSVKIDNAPASFPILAGTGLTLLIGITVVLLLLYWW</sequence>
<dbReference type="PROSITE" id="PS50835">
    <property type="entry name" value="IG_LIKE"/>
    <property type="match status" value="3"/>
</dbReference>
<dbReference type="PANTHER" id="PTHR46013">
    <property type="entry name" value="VASCULAR CELL ADHESION MOLECULE 1"/>
    <property type="match status" value="1"/>
</dbReference>
<dbReference type="Proteomes" id="UP001460270">
    <property type="component" value="Unassembled WGS sequence"/>
</dbReference>
<name>A0AAW0N389_9GOBI</name>
<dbReference type="InterPro" id="IPR007110">
    <property type="entry name" value="Ig-like_dom"/>
</dbReference>
<organism evidence="3 4">
    <name type="scientific">Mugilogobius chulae</name>
    <name type="common">yellowstripe goby</name>
    <dbReference type="NCBI Taxonomy" id="88201"/>
    <lineage>
        <taxon>Eukaryota</taxon>
        <taxon>Metazoa</taxon>
        <taxon>Chordata</taxon>
        <taxon>Craniata</taxon>
        <taxon>Vertebrata</taxon>
        <taxon>Euteleostomi</taxon>
        <taxon>Actinopterygii</taxon>
        <taxon>Neopterygii</taxon>
        <taxon>Teleostei</taxon>
        <taxon>Neoteleostei</taxon>
        <taxon>Acanthomorphata</taxon>
        <taxon>Gobiaria</taxon>
        <taxon>Gobiiformes</taxon>
        <taxon>Gobioidei</taxon>
        <taxon>Gobiidae</taxon>
        <taxon>Gobionellinae</taxon>
        <taxon>Mugilogobius</taxon>
    </lineage>
</organism>
<dbReference type="InterPro" id="IPR036179">
    <property type="entry name" value="Ig-like_dom_sf"/>
</dbReference>